<dbReference type="PANTHER" id="PTHR37306">
    <property type="entry name" value="COLICIN V PRODUCTION PROTEIN"/>
    <property type="match status" value="1"/>
</dbReference>
<gene>
    <name evidence="6" type="ORF">ESB13_22230</name>
</gene>
<feature type="transmembrane region" description="Helical" evidence="5">
    <location>
        <begin position="103"/>
        <end position="122"/>
    </location>
</feature>
<evidence type="ECO:0000256" key="5">
    <source>
        <dbReference type="SAM" id="Phobius"/>
    </source>
</evidence>
<dbReference type="RefSeq" id="WP_129006003.1">
    <property type="nucleotide sequence ID" value="NZ_SDHZ01000005.1"/>
</dbReference>
<feature type="transmembrane region" description="Helical" evidence="5">
    <location>
        <begin position="63"/>
        <end position="83"/>
    </location>
</feature>
<evidence type="ECO:0000313" key="6">
    <source>
        <dbReference type="EMBL" id="RXK80875.1"/>
    </source>
</evidence>
<keyword evidence="4 5" id="KW-0472">Membrane</keyword>
<sequence length="177" mass="19502">MFIDIIFILLVVLAIIKGLRKGLIVALFSFLAIITGIAAALKLSATVAVWLHDHTNMGTRWLPFLSFLIVMVAVVLIVRWVAALIEAGMEMVLMGWINKLGGVVLYLVLYITIFSVLLFYAAQMGLFKAETISESKSYTFVAPWGPKAIDAMAVVIPFLKNVFDQLQVFFAAFAKAA</sequence>
<comment type="caution">
    <text evidence="6">The sequence shown here is derived from an EMBL/GenBank/DDBJ whole genome shotgun (WGS) entry which is preliminary data.</text>
</comment>
<keyword evidence="2 5" id="KW-0812">Transmembrane</keyword>
<keyword evidence="7" id="KW-1185">Reference proteome</keyword>
<accession>A0A4Q1D1J5</accession>
<reference evidence="6 7" key="1">
    <citation type="submission" date="2019-01" db="EMBL/GenBank/DDBJ databases">
        <title>Filimonas sp. strain TTM-71.</title>
        <authorList>
            <person name="Chen W.-M."/>
        </authorList>
    </citation>
    <scope>NUCLEOTIDE SEQUENCE [LARGE SCALE GENOMIC DNA]</scope>
    <source>
        <strain evidence="6 7">TTM-71</strain>
    </source>
</reference>
<dbReference type="OrthoDB" id="1492026at2"/>
<dbReference type="Pfam" id="PF02674">
    <property type="entry name" value="Colicin_V"/>
    <property type="match status" value="1"/>
</dbReference>
<evidence type="ECO:0000313" key="7">
    <source>
        <dbReference type="Proteomes" id="UP000290545"/>
    </source>
</evidence>
<evidence type="ECO:0000256" key="4">
    <source>
        <dbReference type="ARBA" id="ARBA00023136"/>
    </source>
</evidence>
<name>A0A4Q1D1J5_9BACT</name>
<dbReference type="GO" id="GO:0016020">
    <property type="term" value="C:membrane"/>
    <property type="evidence" value="ECO:0007669"/>
    <property type="project" value="UniProtKB-SubCell"/>
</dbReference>
<feature type="transmembrane region" description="Helical" evidence="5">
    <location>
        <begin position="30"/>
        <end position="51"/>
    </location>
</feature>
<dbReference type="InterPro" id="IPR003825">
    <property type="entry name" value="Colicin-V_CvpA"/>
</dbReference>
<dbReference type="AlphaFoldDB" id="A0A4Q1D1J5"/>
<protein>
    <submittedName>
        <fullName evidence="6">CvpA family protein</fullName>
    </submittedName>
</protein>
<dbReference type="EMBL" id="SDHZ01000005">
    <property type="protein sequence ID" value="RXK80875.1"/>
    <property type="molecule type" value="Genomic_DNA"/>
</dbReference>
<evidence type="ECO:0000256" key="1">
    <source>
        <dbReference type="ARBA" id="ARBA00004141"/>
    </source>
</evidence>
<dbReference type="GO" id="GO:0009403">
    <property type="term" value="P:toxin biosynthetic process"/>
    <property type="evidence" value="ECO:0007669"/>
    <property type="project" value="InterPro"/>
</dbReference>
<keyword evidence="3 5" id="KW-1133">Transmembrane helix</keyword>
<comment type="subcellular location">
    <subcellularLocation>
        <location evidence="1">Membrane</location>
        <topology evidence="1">Multi-pass membrane protein</topology>
    </subcellularLocation>
</comment>
<evidence type="ECO:0000256" key="3">
    <source>
        <dbReference type="ARBA" id="ARBA00022989"/>
    </source>
</evidence>
<dbReference type="PANTHER" id="PTHR37306:SF1">
    <property type="entry name" value="COLICIN V PRODUCTION PROTEIN"/>
    <property type="match status" value="1"/>
</dbReference>
<evidence type="ECO:0000256" key="2">
    <source>
        <dbReference type="ARBA" id="ARBA00022692"/>
    </source>
</evidence>
<organism evidence="6 7">
    <name type="scientific">Filimonas effusa</name>
    <dbReference type="NCBI Taxonomy" id="2508721"/>
    <lineage>
        <taxon>Bacteria</taxon>
        <taxon>Pseudomonadati</taxon>
        <taxon>Bacteroidota</taxon>
        <taxon>Chitinophagia</taxon>
        <taxon>Chitinophagales</taxon>
        <taxon>Chitinophagaceae</taxon>
        <taxon>Filimonas</taxon>
    </lineage>
</organism>
<dbReference type="Proteomes" id="UP000290545">
    <property type="component" value="Unassembled WGS sequence"/>
</dbReference>
<proteinExistence type="predicted"/>